<reference evidence="2 3" key="2">
    <citation type="submission" date="2017-12" db="EMBL/GenBank/DDBJ databases">
        <title>Genome sequence of Rhizobium sullae HCNT1 isolated from Sulla coronaria nodules and featuring peculiar denitrification phenotypes.</title>
        <authorList>
            <person name="De Diego-Diaz B."/>
            <person name="Treu L."/>
            <person name="Campanaro S."/>
            <person name="Da Silva Duarte V."/>
            <person name="Basaglia M."/>
            <person name="Favaro L."/>
            <person name="Casella S."/>
            <person name="Squartini A."/>
        </authorList>
    </citation>
    <scope>NUCLEOTIDE SEQUENCE [LARGE SCALE GENOMIC DNA]</scope>
    <source>
        <strain evidence="2 3">HCNT1</strain>
    </source>
</reference>
<feature type="compositionally biased region" description="Polar residues" evidence="1">
    <location>
        <begin position="75"/>
        <end position="85"/>
    </location>
</feature>
<reference evidence="2 3" key="1">
    <citation type="submission" date="2017-11" db="EMBL/GenBank/DDBJ databases">
        <authorList>
            <person name="Han C.G."/>
        </authorList>
    </citation>
    <scope>NUCLEOTIDE SEQUENCE [LARGE SCALE GENOMIC DNA]</scope>
    <source>
        <strain evidence="2 3">HCNT1</strain>
    </source>
</reference>
<feature type="region of interest" description="Disordered" evidence="1">
    <location>
        <begin position="65"/>
        <end position="92"/>
    </location>
</feature>
<organism evidence="2 3">
    <name type="scientific">Rhizobium sullae</name>
    <name type="common">Rhizobium hedysari</name>
    <dbReference type="NCBI Taxonomy" id="50338"/>
    <lineage>
        <taxon>Bacteria</taxon>
        <taxon>Pseudomonadati</taxon>
        <taxon>Pseudomonadota</taxon>
        <taxon>Alphaproteobacteria</taxon>
        <taxon>Hyphomicrobiales</taxon>
        <taxon>Rhizobiaceae</taxon>
        <taxon>Rhizobium/Agrobacterium group</taxon>
        <taxon>Rhizobium</taxon>
    </lineage>
</organism>
<evidence type="ECO:0000313" key="2">
    <source>
        <dbReference type="EMBL" id="PKA41251.1"/>
    </source>
</evidence>
<evidence type="ECO:0000313" key="3">
    <source>
        <dbReference type="Proteomes" id="UP000232164"/>
    </source>
</evidence>
<evidence type="ECO:0000256" key="1">
    <source>
        <dbReference type="SAM" id="MobiDB-lite"/>
    </source>
</evidence>
<dbReference type="Proteomes" id="UP000232164">
    <property type="component" value="Unassembled WGS sequence"/>
</dbReference>
<dbReference type="EMBL" id="PIQN01000019">
    <property type="protein sequence ID" value="PKA41251.1"/>
    <property type="molecule type" value="Genomic_DNA"/>
</dbReference>
<dbReference type="AlphaFoldDB" id="A0A2N0D576"/>
<accession>A0A2N0D576</accession>
<protein>
    <submittedName>
        <fullName evidence="2">Uncharacterized protein</fullName>
    </submittedName>
</protein>
<sequence>MHAAGALDDCFKFSLKKSIASRFDRLAEKRKLSTEETASLLREEFIEREEWQVAEIEAAVREANAGEFASDDEANASSQNISANELSAPLDA</sequence>
<proteinExistence type="predicted"/>
<gene>
    <name evidence="2" type="ORF">CWR43_23840</name>
</gene>
<name>A0A2N0D576_RHISU</name>
<comment type="caution">
    <text evidence="2">The sequence shown here is derived from an EMBL/GenBank/DDBJ whole genome shotgun (WGS) entry which is preliminary data.</text>
</comment>